<reference evidence="2 3" key="1">
    <citation type="submission" date="2019-12" db="EMBL/GenBank/DDBJ databases">
        <title>A genome sequence resource for the geographically widespread anthracnose pathogen Colletotrichum asianum.</title>
        <authorList>
            <person name="Meng Y."/>
        </authorList>
    </citation>
    <scope>NUCLEOTIDE SEQUENCE [LARGE SCALE GENOMIC DNA]</scope>
    <source>
        <strain evidence="2 3">ICMP 18580</strain>
    </source>
</reference>
<organism evidence="2 3">
    <name type="scientific">Colletotrichum asianum</name>
    <dbReference type="NCBI Taxonomy" id="702518"/>
    <lineage>
        <taxon>Eukaryota</taxon>
        <taxon>Fungi</taxon>
        <taxon>Dikarya</taxon>
        <taxon>Ascomycota</taxon>
        <taxon>Pezizomycotina</taxon>
        <taxon>Sordariomycetes</taxon>
        <taxon>Hypocreomycetidae</taxon>
        <taxon>Glomerellales</taxon>
        <taxon>Glomerellaceae</taxon>
        <taxon>Colletotrichum</taxon>
        <taxon>Colletotrichum gloeosporioides species complex</taxon>
    </lineage>
</organism>
<protein>
    <submittedName>
        <fullName evidence="2">Uncharacterized protein</fullName>
    </submittedName>
</protein>
<accession>A0A8H3ZTP4</accession>
<dbReference type="Proteomes" id="UP000434172">
    <property type="component" value="Unassembled WGS sequence"/>
</dbReference>
<dbReference type="EMBL" id="WOWK01000003">
    <property type="protein sequence ID" value="KAF0331508.1"/>
    <property type="molecule type" value="Genomic_DNA"/>
</dbReference>
<feature type="region of interest" description="Disordered" evidence="1">
    <location>
        <begin position="88"/>
        <end position="111"/>
    </location>
</feature>
<sequence>MDVGMDAGRVLTYLHRRGWTVLDQNRRTDTPRPAGKIEPAGQGMESENVSLEAYARACEGKGPGGVEGNEGSGRSRLAQFPAVSLPHGEILAGSTGGEDGHCHKCRGSNPK</sequence>
<keyword evidence="3" id="KW-1185">Reference proteome</keyword>
<comment type="caution">
    <text evidence="2">The sequence shown here is derived from an EMBL/GenBank/DDBJ whole genome shotgun (WGS) entry which is preliminary data.</text>
</comment>
<feature type="region of interest" description="Disordered" evidence="1">
    <location>
        <begin position="24"/>
        <end position="47"/>
    </location>
</feature>
<dbReference type="AlphaFoldDB" id="A0A8H3ZTP4"/>
<evidence type="ECO:0000313" key="2">
    <source>
        <dbReference type="EMBL" id="KAF0331508.1"/>
    </source>
</evidence>
<evidence type="ECO:0000313" key="3">
    <source>
        <dbReference type="Proteomes" id="UP000434172"/>
    </source>
</evidence>
<proteinExistence type="predicted"/>
<name>A0A8H3ZTP4_9PEZI</name>
<evidence type="ECO:0000256" key="1">
    <source>
        <dbReference type="SAM" id="MobiDB-lite"/>
    </source>
</evidence>
<gene>
    <name evidence="2" type="ORF">GQ607_001254</name>
</gene>